<gene>
    <name evidence="1" type="ORF">A6770_41560</name>
</gene>
<reference evidence="1" key="1">
    <citation type="submission" date="2016-04" db="EMBL/GenBank/DDBJ databases">
        <authorList>
            <person name="Tabuchi Yagui T.R."/>
        </authorList>
    </citation>
    <scope>NUCLEOTIDE SEQUENCE [LARGE SCALE GENOMIC DNA]</scope>
    <source>
        <strain evidence="1">NIES-26</strain>
    </source>
</reference>
<dbReference type="EMBL" id="LXQD01000255">
    <property type="protein sequence ID" value="RCJ30663.1"/>
    <property type="molecule type" value="Genomic_DNA"/>
</dbReference>
<dbReference type="Proteomes" id="UP000252107">
    <property type="component" value="Unassembled WGS sequence"/>
</dbReference>
<dbReference type="AlphaFoldDB" id="A0A367R4X2"/>
<evidence type="ECO:0000313" key="1">
    <source>
        <dbReference type="EMBL" id="RCJ30663.1"/>
    </source>
</evidence>
<accession>A0A367R4X2</accession>
<keyword evidence="2" id="KW-1185">Reference proteome</keyword>
<comment type="caution">
    <text evidence="1">The sequence shown here is derived from an EMBL/GenBank/DDBJ whole genome shotgun (WGS) entry which is preliminary data.</text>
</comment>
<protein>
    <submittedName>
        <fullName evidence="1">Uncharacterized protein</fullName>
    </submittedName>
</protein>
<name>A0A367R4X2_9NOSO</name>
<proteinExistence type="predicted"/>
<evidence type="ECO:0000313" key="2">
    <source>
        <dbReference type="Proteomes" id="UP000252107"/>
    </source>
</evidence>
<sequence length="132" mass="15124">MNKNIHSSLDLSKSLAKFQEKVTKLLEIKNISEWSAQTFKNREEEIRNTALTLAGECVAILLNQLSDSKDALDTAIVQTKNYENQKTRKHGVLILLLSLTILERGKILTLNIYLFDMSNCYVQLHMVMKELL</sequence>
<organism evidence="1 2">
    <name type="scientific">Nostoc minutum NIES-26</name>
    <dbReference type="NCBI Taxonomy" id="1844469"/>
    <lineage>
        <taxon>Bacteria</taxon>
        <taxon>Bacillati</taxon>
        <taxon>Cyanobacteriota</taxon>
        <taxon>Cyanophyceae</taxon>
        <taxon>Nostocales</taxon>
        <taxon>Nostocaceae</taxon>
        <taxon>Nostoc</taxon>
    </lineage>
</organism>